<feature type="domain" description="Palmitoyltransferase DHHC" evidence="10">
    <location>
        <begin position="209"/>
        <end position="332"/>
    </location>
</feature>
<evidence type="ECO:0000256" key="5">
    <source>
        <dbReference type="ARBA" id="ARBA00022989"/>
    </source>
</evidence>
<dbReference type="STRING" id="15368.A0A2K2DFW6"/>
<dbReference type="GO" id="GO:0016020">
    <property type="term" value="C:membrane"/>
    <property type="evidence" value="ECO:0007669"/>
    <property type="project" value="UniProtKB-SubCell"/>
</dbReference>
<feature type="region of interest" description="Disordered" evidence="9">
    <location>
        <begin position="67"/>
        <end position="100"/>
    </location>
</feature>
<dbReference type="Gramene" id="PNT73175">
    <property type="protein sequence ID" value="PNT73175"/>
    <property type="gene ID" value="BRADI_2g54770v3"/>
</dbReference>
<keyword evidence="3 8" id="KW-0808">Transferase</keyword>
<dbReference type="InterPro" id="IPR001594">
    <property type="entry name" value="Palmitoyltrfase_DHHC"/>
</dbReference>
<protein>
    <recommendedName>
        <fullName evidence="8">S-acyltransferase</fullName>
        <ecNumber evidence="8">2.3.1.225</ecNumber>
    </recommendedName>
    <alternativeName>
        <fullName evidence="8">Palmitoyltransferase</fullName>
    </alternativeName>
</protein>
<keyword evidence="7 8" id="KW-0012">Acyltransferase</keyword>
<dbReference type="EMBL" id="CM000881">
    <property type="protein sequence ID" value="PNT73175.1"/>
    <property type="molecule type" value="Genomic_DNA"/>
</dbReference>
<evidence type="ECO:0000259" key="10">
    <source>
        <dbReference type="Pfam" id="PF01529"/>
    </source>
</evidence>
<comment type="similarity">
    <text evidence="2 8">Belongs to the DHHC palmitoyltransferase family.</text>
</comment>
<proteinExistence type="inferred from homology"/>
<keyword evidence="4 8" id="KW-0812">Transmembrane</keyword>
<dbReference type="GeneID" id="100845979"/>
<evidence type="ECO:0000256" key="3">
    <source>
        <dbReference type="ARBA" id="ARBA00022679"/>
    </source>
</evidence>
<keyword evidence="6 8" id="KW-0472">Membrane</keyword>
<keyword evidence="13" id="KW-1185">Reference proteome</keyword>
<feature type="transmembrane region" description="Helical" evidence="8">
    <location>
        <begin position="121"/>
        <end position="145"/>
    </location>
</feature>
<comment type="subcellular location">
    <subcellularLocation>
        <location evidence="1">Membrane</location>
        <topology evidence="1">Multi-pass membrane protein</topology>
    </subcellularLocation>
</comment>
<name>A0A2K2DFW6_BRADI</name>
<evidence type="ECO:0000256" key="9">
    <source>
        <dbReference type="SAM" id="MobiDB-lite"/>
    </source>
</evidence>
<dbReference type="PROSITE" id="PS50216">
    <property type="entry name" value="DHHC"/>
    <property type="match status" value="1"/>
</dbReference>
<accession>A0A2K2DFW6</accession>
<comment type="domain">
    <text evidence="8">The DHHC domain is required for palmitoyltransferase activity.</text>
</comment>
<dbReference type="FunCoup" id="A0A2K2DFW6">
    <property type="interactions" value="2327"/>
</dbReference>
<dbReference type="GO" id="GO:0005794">
    <property type="term" value="C:Golgi apparatus"/>
    <property type="evidence" value="ECO:0000318"/>
    <property type="project" value="GO_Central"/>
</dbReference>
<dbReference type="GO" id="GO:0006612">
    <property type="term" value="P:protein targeting to membrane"/>
    <property type="evidence" value="ECO:0000318"/>
    <property type="project" value="GO_Central"/>
</dbReference>
<dbReference type="EMBL" id="CM000881">
    <property type="protein sequence ID" value="PNT73176.1"/>
    <property type="molecule type" value="Genomic_DNA"/>
</dbReference>
<feature type="region of interest" description="Disordered" evidence="9">
    <location>
        <begin position="1"/>
        <end position="36"/>
    </location>
</feature>
<dbReference type="PANTHER" id="PTHR12246">
    <property type="entry name" value="PALMITOYLTRANSFERASE ZDHHC16"/>
    <property type="match status" value="1"/>
</dbReference>
<dbReference type="ExpressionAtlas" id="A0A2K2DFW6">
    <property type="expression patterns" value="baseline"/>
</dbReference>
<evidence type="ECO:0000313" key="11">
    <source>
        <dbReference type="EMBL" id="PNT73175.1"/>
    </source>
</evidence>
<dbReference type="EnsemblPlants" id="PNT73175">
    <property type="protein sequence ID" value="PNT73175"/>
    <property type="gene ID" value="BRADI_2g54770v3"/>
</dbReference>
<sequence length="407" mass="44149">MDAPHHAPDVHALPTPTCRCLPSSHPKRPNCHALRPSPITRQRAAAATTTPTNCEVASSLRFRRFARNKPPPTRAQSAAAASSPGNALRPRPVGRGAVAGDTDKTAAAGLLLVDMAGRPGYVTVPILSVLAAIGYVYYTTVFLAIPAWLGLATAAGVANAAAYTALAAASVATYAVAVTRDPGRVPPAFVPDVEDAEIPIHEIKRKGGDLRYCQKCSHYKPPRAHHCRVCKRCILRMDHHCIWINNCVGHENYKIFLVFVLYAATTSFYSMALLIGGAVHSAPKDEQSVKDSPRTSIIICGVILCPLALALGILLGWHIYLISHNKTTIEYHEGVRAMWLAEKAGNLYHHPYDLGVYHNIVSVLGPNILCWLCPVSRNIGNGIRFRTSYDIPLSAPPFKKEEHLSMS</sequence>
<dbReference type="GO" id="GO:0019706">
    <property type="term" value="F:protein-cysteine S-palmitoyltransferase activity"/>
    <property type="evidence" value="ECO:0000318"/>
    <property type="project" value="GO_Central"/>
</dbReference>
<evidence type="ECO:0000256" key="8">
    <source>
        <dbReference type="RuleBase" id="RU079119"/>
    </source>
</evidence>
<reference evidence="12" key="3">
    <citation type="submission" date="2018-08" db="UniProtKB">
        <authorList>
            <consortium name="EnsemblPlants"/>
        </authorList>
    </citation>
    <scope>IDENTIFICATION</scope>
    <source>
        <strain evidence="12">cv. Bd21</strain>
    </source>
</reference>
<dbReference type="Pfam" id="PF01529">
    <property type="entry name" value="DHHC"/>
    <property type="match status" value="1"/>
</dbReference>
<evidence type="ECO:0000313" key="12">
    <source>
        <dbReference type="EnsemblPlants" id="PNT73175"/>
    </source>
</evidence>
<evidence type="ECO:0000256" key="1">
    <source>
        <dbReference type="ARBA" id="ARBA00004141"/>
    </source>
</evidence>
<reference evidence="11" key="2">
    <citation type="submission" date="2017-06" db="EMBL/GenBank/DDBJ databases">
        <title>WGS assembly of Brachypodium distachyon.</title>
        <authorList>
            <consortium name="The International Brachypodium Initiative"/>
            <person name="Lucas S."/>
            <person name="Harmon-Smith M."/>
            <person name="Lail K."/>
            <person name="Tice H."/>
            <person name="Grimwood J."/>
            <person name="Bruce D."/>
            <person name="Barry K."/>
            <person name="Shu S."/>
            <person name="Lindquist E."/>
            <person name="Wang M."/>
            <person name="Pitluck S."/>
            <person name="Vogel J.P."/>
            <person name="Garvin D.F."/>
            <person name="Mockler T.C."/>
            <person name="Schmutz J."/>
            <person name="Rokhsar D."/>
            <person name="Bevan M.W."/>
        </authorList>
    </citation>
    <scope>NUCLEOTIDE SEQUENCE</scope>
    <source>
        <strain evidence="11">Bd21</strain>
    </source>
</reference>
<evidence type="ECO:0000256" key="2">
    <source>
        <dbReference type="ARBA" id="ARBA00008574"/>
    </source>
</evidence>
<dbReference type="RefSeq" id="XP_003564596.2">
    <property type="nucleotide sequence ID" value="XM_003564548.4"/>
</dbReference>
<dbReference type="InterPro" id="IPR039859">
    <property type="entry name" value="PFA4/ZDH16/20/ERF2-like"/>
</dbReference>
<gene>
    <name evidence="12" type="primary">LOC100845979</name>
    <name evidence="11" type="ORF">BRADI_2g54770v3</name>
</gene>
<dbReference type="EC" id="2.3.1.225" evidence="8"/>
<feature type="transmembrane region" description="Helical" evidence="8">
    <location>
        <begin position="151"/>
        <end position="177"/>
    </location>
</feature>
<comment type="catalytic activity">
    <reaction evidence="8">
        <text>L-cysteinyl-[protein] + hexadecanoyl-CoA = S-hexadecanoyl-L-cysteinyl-[protein] + CoA</text>
        <dbReference type="Rhea" id="RHEA:36683"/>
        <dbReference type="Rhea" id="RHEA-COMP:10131"/>
        <dbReference type="Rhea" id="RHEA-COMP:11032"/>
        <dbReference type="ChEBI" id="CHEBI:29950"/>
        <dbReference type="ChEBI" id="CHEBI:57287"/>
        <dbReference type="ChEBI" id="CHEBI:57379"/>
        <dbReference type="ChEBI" id="CHEBI:74151"/>
        <dbReference type="EC" id="2.3.1.225"/>
    </reaction>
</comment>
<evidence type="ECO:0000256" key="7">
    <source>
        <dbReference type="ARBA" id="ARBA00023315"/>
    </source>
</evidence>
<evidence type="ECO:0000256" key="4">
    <source>
        <dbReference type="ARBA" id="ARBA00022692"/>
    </source>
</evidence>
<dbReference type="Proteomes" id="UP000008810">
    <property type="component" value="Chromosome 2"/>
</dbReference>
<dbReference type="Gramene" id="PNT73176">
    <property type="protein sequence ID" value="PNT73176"/>
    <property type="gene ID" value="BRADI_2g54770v3"/>
</dbReference>
<keyword evidence="5 8" id="KW-1133">Transmembrane helix</keyword>
<feature type="transmembrane region" description="Helical" evidence="8">
    <location>
        <begin position="296"/>
        <end position="317"/>
    </location>
</feature>
<dbReference type="KEGG" id="bdi:100845979"/>
<reference evidence="11 12" key="1">
    <citation type="journal article" date="2010" name="Nature">
        <title>Genome sequencing and analysis of the model grass Brachypodium distachyon.</title>
        <authorList>
            <consortium name="International Brachypodium Initiative"/>
        </authorList>
    </citation>
    <scope>NUCLEOTIDE SEQUENCE [LARGE SCALE GENOMIC DNA]</scope>
    <source>
        <strain evidence="11 12">Bd21</strain>
    </source>
</reference>
<dbReference type="EnsemblPlants" id="PNT73176">
    <property type="protein sequence ID" value="PNT73176"/>
    <property type="gene ID" value="BRADI_2g54770v3"/>
</dbReference>
<feature type="compositionally biased region" description="Polar residues" evidence="9">
    <location>
        <begin position="74"/>
        <end position="85"/>
    </location>
</feature>
<evidence type="ECO:0000256" key="6">
    <source>
        <dbReference type="ARBA" id="ARBA00023136"/>
    </source>
</evidence>
<evidence type="ECO:0000313" key="13">
    <source>
        <dbReference type="Proteomes" id="UP000008810"/>
    </source>
</evidence>
<organism evidence="11">
    <name type="scientific">Brachypodium distachyon</name>
    <name type="common">Purple false brome</name>
    <name type="synonym">Trachynia distachya</name>
    <dbReference type="NCBI Taxonomy" id="15368"/>
    <lineage>
        <taxon>Eukaryota</taxon>
        <taxon>Viridiplantae</taxon>
        <taxon>Streptophyta</taxon>
        <taxon>Embryophyta</taxon>
        <taxon>Tracheophyta</taxon>
        <taxon>Spermatophyta</taxon>
        <taxon>Magnoliopsida</taxon>
        <taxon>Liliopsida</taxon>
        <taxon>Poales</taxon>
        <taxon>Poaceae</taxon>
        <taxon>BOP clade</taxon>
        <taxon>Pooideae</taxon>
        <taxon>Stipodae</taxon>
        <taxon>Brachypodieae</taxon>
        <taxon>Brachypodium</taxon>
    </lineage>
</organism>
<dbReference type="OrthoDB" id="331948at2759"/>
<dbReference type="GO" id="GO:0005783">
    <property type="term" value="C:endoplasmic reticulum"/>
    <property type="evidence" value="ECO:0000318"/>
    <property type="project" value="GO_Central"/>
</dbReference>
<feature type="transmembrane region" description="Helical" evidence="8">
    <location>
        <begin position="255"/>
        <end position="276"/>
    </location>
</feature>
<dbReference type="AlphaFoldDB" id="A0A2K2DFW6"/>